<dbReference type="Pfam" id="PF06468">
    <property type="entry name" value="Spond_N"/>
    <property type="match status" value="2"/>
</dbReference>
<dbReference type="InterPro" id="IPR042307">
    <property type="entry name" value="Reeler_sf"/>
</dbReference>
<dbReference type="EMBL" id="JYDH01000128">
    <property type="protein sequence ID" value="KRY30967.1"/>
    <property type="molecule type" value="Genomic_DNA"/>
</dbReference>
<evidence type="ECO:0000259" key="14">
    <source>
        <dbReference type="PROSITE" id="PS50279"/>
    </source>
</evidence>
<dbReference type="InterPro" id="IPR038678">
    <property type="entry name" value="Spondin_N_sf"/>
</dbReference>
<evidence type="ECO:0000256" key="7">
    <source>
        <dbReference type="ARBA" id="ARBA00022737"/>
    </source>
</evidence>
<evidence type="ECO:0000256" key="11">
    <source>
        <dbReference type="ARBA" id="ARBA00030964"/>
    </source>
</evidence>
<keyword evidence="18" id="KW-1185">Reference proteome</keyword>
<keyword evidence="4" id="KW-0272">Extracellular matrix</keyword>
<dbReference type="InterPro" id="IPR002861">
    <property type="entry name" value="Reeler_dom"/>
</dbReference>
<dbReference type="eggNOG" id="KOG3539">
    <property type="taxonomic scope" value="Eukaryota"/>
</dbReference>
<evidence type="ECO:0000256" key="13">
    <source>
        <dbReference type="SAM" id="SignalP"/>
    </source>
</evidence>
<keyword evidence="9" id="KW-1015">Disulfide bond</keyword>
<keyword evidence="8" id="KW-0130">Cell adhesion</keyword>
<evidence type="ECO:0000256" key="5">
    <source>
        <dbReference type="ARBA" id="ARBA00022723"/>
    </source>
</evidence>
<dbReference type="SMART" id="SM00209">
    <property type="entry name" value="TSP1"/>
    <property type="match status" value="5"/>
</dbReference>
<dbReference type="SMART" id="SM00131">
    <property type="entry name" value="KU"/>
    <property type="match status" value="1"/>
</dbReference>
<sequence length="943" mass="106590">MFNLCLTIVVVISITTTAQTKRVDCNRKPIKNDDAIKSPGNNGFHITIQSYPLNQSSQPVNSYVPGEKYTELSFLLLTLFRIMPHILEKMDYQCWECDDVKCVMLLQVKQVSMLSLLSIEGWKTRYTEQTFRGFTLVAVSANDNSQPLGFFHASTASRLNGSIYILVKEDRDVSWSADCWHAVTHSSLFPKTNASVVWQAPPSDEGCVHFKAAVLEYPNIWYMDDDDLTKPFCASAGFTAPGGENSINECCACDEAKYEVTFEGLWSKNTHPKDYPSCKFIYQCCCQQLQKFTFTVTIISAPVEHLTHFSDIIGASHSPRYTMWTYDGYASDGLKELAEWGNTQKYEQEIREQTSEVRTILKARGLWFPDVQGTTRAMFHVDKYHHLVSLASMLGPSPDWVVGVSMMDLCLKNCSWINEKSLFLYPWDAGVDGGITYMSPNSPSIPREPIKPITTSDPNDPRSPFYNANSDVMPPFAKLTFRKEKVYPSECKDPSEYVLAWRSAGAETETSEDIENKNTKECTVNSWTPWSLCSATCGKGIRMRTRVYKNPIKAHLMGCSRQMNEKQFCNAIISVCDENFNDLCAATTWAQWTPCSVNCGHGVRSRVRNYLNPMAIKQCHIRLTENENCTGPAGPNCDLKPDPRCQTTYWSEWSPCSHSCDQGNRIRTRLLYYPENQKFCEHHQLLERENCNVQSCEAFLRMHGAGETTFHSLFVVFSYANRGWIGCFLEICNEPVEPGQCEGTFPRYYFNPAKKACMRFTFTGCKGNRNNFHSEEQCKNACADASDINYNYTGKLTEMPISLLISLESAAHLEANNNIVSLLPEMSKVDTGQPVDCVVSVWSDWSECSQTCGRGRRERVRTVVTPARNGGQPCPVDLVEKARCRLRPCAIVCRIGHWSEWSACSANCGTGVQMRQRSAKSSDRRSECPPHQTEKRICVVNNC</sequence>
<evidence type="ECO:0000313" key="18">
    <source>
        <dbReference type="Proteomes" id="UP000054776"/>
    </source>
</evidence>
<evidence type="ECO:0000256" key="6">
    <source>
        <dbReference type="ARBA" id="ARBA00022729"/>
    </source>
</evidence>
<dbReference type="InterPro" id="IPR002223">
    <property type="entry name" value="Kunitz_BPTI"/>
</dbReference>
<dbReference type="InterPro" id="IPR036383">
    <property type="entry name" value="TSP1_rpt_sf"/>
</dbReference>
<reference evidence="17 18" key="1">
    <citation type="submission" date="2015-01" db="EMBL/GenBank/DDBJ databases">
        <title>Evolution of Trichinella species and genotypes.</title>
        <authorList>
            <person name="Korhonen P.K."/>
            <person name="Edoardo P."/>
            <person name="Giuseppe L.R."/>
            <person name="Gasser R.B."/>
        </authorList>
    </citation>
    <scope>NUCLEOTIDE SEQUENCE [LARGE SCALE GENOMIC DNA]</scope>
    <source>
        <strain evidence="17">ISS3</strain>
    </source>
</reference>
<dbReference type="InterPro" id="IPR044004">
    <property type="entry name" value="TSP1_spondin_dom"/>
</dbReference>
<dbReference type="PROSITE" id="PS50092">
    <property type="entry name" value="TSP1"/>
    <property type="match status" value="5"/>
</dbReference>
<evidence type="ECO:0000256" key="9">
    <source>
        <dbReference type="ARBA" id="ARBA00023157"/>
    </source>
</evidence>
<dbReference type="GO" id="GO:0046872">
    <property type="term" value="F:metal ion binding"/>
    <property type="evidence" value="ECO:0007669"/>
    <property type="project" value="UniProtKB-KW"/>
</dbReference>
<dbReference type="Pfam" id="PF00090">
    <property type="entry name" value="TSP_1"/>
    <property type="match status" value="4"/>
</dbReference>
<dbReference type="AlphaFoldDB" id="A0A0V1B1Q2"/>
<keyword evidence="3" id="KW-0964">Secreted</keyword>
<dbReference type="FunFam" id="2.60.40.2130:FF:000002">
    <property type="entry name" value="Putative Spondin-1"/>
    <property type="match status" value="1"/>
</dbReference>
<feature type="domain" description="BPTI/Kunitz inhibitor" evidence="14">
    <location>
        <begin position="732"/>
        <end position="782"/>
    </location>
</feature>
<dbReference type="NCBIfam" id="NF038123">
    <property type="entry name" value="NF038123_dom"/>
    <property type="match status" value="1"/>
</dbReference>
<keyword evidence="6 13" id="KW-0732">Signal</keyword>
<dbReference type="GO" id="GO:0004867">
    <property type="term" value="F:serine-type endopeptidase inhibitor activity"/>
    <property type="evidence" value="ECO:0007669"/>
    <property type="project" value="InterPro"/>
</dbReference>
<dbReference type="Pfam" id="PF19028">
    <property type="entry name" value="TSP1_spondin"/>
    <property type="match status" value="1"/>
</dbReference>
<dbReference type="PROSITE" id="PS00280">
    <property type="entry name" value="BPTI_KUNITZ_1"/>
    <property type="match status" value="1"/>
</dbReference>
<feature type="domain" description="Reelin" evidence="15">
    <location>
        <begin position="68"/>
        <end position="245"/>
    </location>
</feature>
<dbReference type="InterPro" id="IPR036880">
    <property type="entry name" value="Kunitz_BPTI_sf"/>
</dbReference>
<dbReference type="InterPro" id="IPR051418">
    <property type="entry name" value="Spondin/Thrombospondin_T1"/>
</dbReference>
<dbReference type="PROSITE" id="PS51019">
    <property type="entry name" value="REELIN"/>
    <property type="match status" value="1"/>
</dbReference>
<dbReference type="PROSITE" id="PS51020">
    <property type="entry name" value="SPONDIN"/>
    <property type="match status" value="1"/>
</dbReference>
<dbReference type="InterPro" id="IPR020901">
    <property type="entry name" value="Prtase_inh_Kunz-CS"/>
</dbReference>
<evidence type="ECO:0000313" key="17">
    <source>
        <dbReference type="EMBL" id="KRY30967.1"/>
    </source>
</evidence>
<feature type="signal peptide" evidence="13">
    <location>
        <begin position="1"/>
        <end position="20"/>
    </location>
</feature>
<dbReference type="CDD" id="cd08544">
    <property type="entry name" value="Reeler"/>
    <property type="match status" value="1"/>
</dbReference>
<evidence type="ECO:0000256" key="12">
    <source>
        <dbReference type="SAM" id="MobiDB-lite"/>
    </source>
</evidence>
<comment type="caution">
    <text evidence="17">The sequence shown here is derived from an EMBL/GenBank/DDBJ whole genome shotgun (WGS) entry which is preliminary data.</text>
</comment>
<dbReference type="FunCoup" id="A0A0V1B1Q2">
    <property type="interactions" value="177"/>
</dbReference>
<dbReference type="PROSITE" id="PS50279">
    <property type="entry name" value="BPTI_KUNITZ_2"/>
    <property type="match status" value="1"/>
</dbReference>
<gene>
    <name evidence="17" type="primary">SPON1</name>
    <name evidence="17" type="ORF">T01_9482</name>
</gene>
<evidence type="ECO:0000259" key="16">
    <source>
        <dbReference type="PROSITE" id="PS51020"/>
    </source>
</evidence>
<comment type="subcellular location">
    <subcellularLocation>
        <location evidence="1">Secreted</location>
        <location evidence="1">Extracellular space</location>
        <location evidence="1">Extracellular matrix</location>
    </subcellularLocation>
</comment>
<dbReference type="PRINTS" id="PR00759">
    <property type="entry name" value="BASICPTASE"/>
</dbReference>
<dbReference type="InterPro" id="IPR000884">
    <property type="entry name" value="TSP1_rpt"/>
</dbReference>
<keyword evidence="5" id="KW-0479">Metal-binding</keyword>
<evidence type="ECO:0000256" key="3">
    <source>
        <dbReference type="ARBA" id="ARBA00022525"/>
    </source>
</evidence>
<dbReference type="Gene3D" id="2.60.40.2130">
    <property type="entry name" value="F-spondin domain"/>
    <property type="match status" value="1"/>
</dbReference>
<dbReference type="GO" id="GO:0007155">
    <property type="term" value="P:cell adhesion"/>
    <property type="evidence" value="ECO:0007669"/>
    <property type="project" value="UniProtKB-KW"/>
</dbReference>
<name>A0A0V1B1Q2_TRISP</name>
<dbReference type="Gene3D" id="2.60.40.4060">
    <property type="entry name" value="Reeler domain"/>
    <property type="match status" value="1"/>
</dbReference>
<dbReference type="InParanoid" id="A0A0V1B1Q2"/>
<keyword evidence="7" id="KW-0677">Repeat</keyword>
<dbReference type="PANTHER" id="PTHR11311">
    <property type="entry name" value="SPONDIN"/>
    <property type="match status" value="1"/>
</dbReference>
<organism evidence="17 18">
    <name type="scientific">Trichinella spiralis</name>
    <name type="common">Trichina worm</name>
    <dbReference type="NCBI Taxonomy" id="6334"/>
    <lineage>
        <taxon>Eukaryota</taxon>
        <taxon>Metazoa</taxon>
        <taxon>Ecdysozoa</taxon>
        <taxon>Nematoda</taxon>
        <taxon>Enoplea</taxon>
        <taxon>Dorylaimia</taxon>
        <taxon>Trichinellida</taxon>
        <taxon>Trichinellidae</taxon>
        <taxon>Trichinella</taxon>
    </lineage>
</organism>
<dbReference type="STRING" id="6334.A0A0V1B1Q2"/>
<dbReference type="PANTHER" id="PTHR11311:SF16">
    <property type="entry name" value="SPONDIN-1"/>
    <property type="match status" value="1"/>
</dbReference>
<accession>A0A0V1B1Q2</accession>
<dbReference type="Gene3D" id="4.10.410.10">
    <property type="entry name" value="Pancreatic trypsin inhibitor Kunitz domain"/>
    <property type="match status" value="1"/>
</dbReference>
<protein>
    <recommendedName>
        <fullName evidence="2">Spondin-1</fullName>
    </recommendedName>
    <alternativeName>
        <fullName evidence="11">F-spondin</fullName>
    </alternativeName>
</protein>
<dbReference type="CDD" id="cd00109">
    <property type="entry name" value="Kunitz-type"/>
    <property type="match status" value="1"/>
</dbReference>
<feature type="domain" description="Spondin" evidence="16">
    <location>
        <begin position="246"/>
        <end position="461"/>
    </location>
</feature>
<dbReference type="GO" id="GO:0031012">
    <property type="term" value="C:extracellular matrix"/>
    <property type="evidence" value="ECO:0007669"/>
    <property type="project" value="TreeGrafter"/>
</dbReference>
<evidence type="ECO:0000256" key="10">
    <source>
        <dbReference type="ARBA" id="ARBA00023180"/>
    </source>
</evidence>
<dbReference type="Pfam" id="PF02014">
    <property type="entry name" value="Reeler"/>
    <property type="match status" value="1"/>
</dbReference>
<dbReference type="SUPFAM" id="SSF57362">
    <property type="entry name" value="BPTI-like"/>
    <property type="match status" value="1"/>
</dbReference>
<dbReference type="InterPro" id="IPR009465">
    <property type="entry name" value="Spondin_N"/>
</dbReference>
<dbReference type="Gene3D" id="2.20.100.10">
    <property type="entry name" value="Thrombospondin type-1 (TSP1) repeat"/>
    <property type="match status" value="5"/>
</dbReference>
<evidence type="ECO:0000256" key="2">
    <source>
        <dbReference type="ARBA" id="ARBA00019594"/>
    </source>
</evidence>
<evidence type="ECO:0000259" key="15">
    <source>
        <dbReference type="PROSITE" id="PS51019"/>
    </source>
</evidence>
<evidence type="ECO:0000256" key="1">
    <source>
        <dbReference type="ARBA" id="ARBA00004498"/>
    </source>
</evidence>
<feature type="chain" id="PRO_5006874828" description="Spondin-1" evidence="13">
    <location>
        <begin position="21"/>
        <end position="943"/>
    </location>
</feature>
<dbReference type="SUPFAM" id="SSF82895">
    <property type="entry name" value="TSP-1 type 1 repeat"/>
    <property type="match status" value="5"/>
</dbReference>
<evidence type="ECO:0000256" key="4">
    <source>
        <dbReference type="ARBA" id="ARBA00022530"/>
    </source>
</evidence>
<dbReference type="Pfam" id="PF00014">
    <property type="entry name" value="Kunitz_BPTI"/>
    <property type="match status" value="1"/>
</dbReference>
<feature type="region of interest" description="Disordered" evidence="12">
    <location>
        <begin position="440"/>
        <end position="460"/>
    </location>
</feature>
<evidence type="ECO:0000256" key="8">
    <source>
        <dbReference type="ARBA" id="ARBA00022889"/>
    </source>
</evidence>
<keyword evidence="10" id="KW-0325">Glycoprotein</keyword>
<dbReference type="Proteomes" id="UP000054776">
    <property type="component" value="Unassembled WGS sequence"/>
</dbReference>
<dbReference type="OrthoDB" id="347314at2759"/>
<proteinExistence type="predicted"/>